<evidence type="ECO:0000313" key="1">
    <source>
        <dbReference type="EMBL" id="MFC4230959.1"/>
    </source>
</evidence>
<evidence type="ECO:0000313" key="2">
    <source>
        <dbReference type="Proteomes" id="UP001595906"/>
    </source>
</evidence>
<proteinExistence type="predicted"/>
<gene>
    <name evidence="1" type="ORF">ACFOW1_03595</name>
</gene>
<protein>
    <submittedName>
        <fullName evidence="1">Uncharacterized protein</fullName>
    </submittedName>
</protein>
<organism evidence="1 2">
    <name type="scientific">Parasediminibacterium paludis</name>
    <dbReference type="NCBI Taxonomy" id="908966"/>
    <lineage>
        <taxon>Bacteria</taxon>
        <taxon>Pseudomonadati</taxon>
        <taxon>Bacteroidota</taxon>
        <taxon>Chitinophagia</taxon>
        <taxon>Chitinophagales</taxon>
        <taxon>Chitinophagaceae</taxon>
        <taxon>Parasediminibacterium</taxon>
    </lineage>
</organism>
<sequence length="63" mass="7509">MAKKIFKLINAATKITELRDFQKFKFENLKEGSEQWKIEYQLFLEYDLLVNVINDHNDGSKTL</sequence>
<dbReference type="EMBL" id="JBHSDC010000002">
    <property type="protein sequence ID" value="MFC4230959.1"/>
    <property type="molecule type" value="Genomic_DNA"/>
</dbReference>
<keyword evidence="2" id="KW-1185">Reference proteome</keyword>
<reference evidence="2" key="1">
    <citation type="journal article" date="2019" name="Int. J. Syst. Evol. Microbiol.">
        <title>The Global Catalogue of Microorganisms (GCM) 10K type strain sequencing project: providing services to taxonomists for standard genome sequencing and annotation.</title>
        <authorList>
            <consortium name="The Broad Institute Genomics Platform"/>
            <consortium name="The Broad Institute Genome Sequencing Center for Infectious Disease"/>
            <person name="Wu L."/>
            <person name="Ma J."/>
        </authorList>
    </citation>
    <scope>NUCLEOTIDE SEQUENCE [LARGE SCALE GENOMIC DNA]</scope>
    <source>
        <strain evidence="2">CECT 8010</strain>
    </source>
</reference>
<comment type="caution">
    <text evidence="1">The sequence shown here is derived from an EMBL/GenBank/DDBJ whole genome shotgun (WGS) entry which is preliminary data.</text>
</comment>
<dbReference type="RefSeq" id="WP_379012344.1">
    <property type="nucleotide sequence ID" value="NZ_JBHSDC010000002.1"/>
</dbReference>
<name>A0ABV8PTN9_9BACT</name>
<accession>A0ABV8PTN9</accession>
<dbReference type="Proteomes" id="UP001595906">
    <property type="component" value="Unassembled WGS sequence"/>
</dbReference>